<name>A0A6A4AYA4_9STRA</name>
<protein>
    <recommendedName>
        <fullName evidence="1">Tc1-like transposase DDE domain-containing protein</fullName>
    </recommendedName>
</protein>
<feature type="domain" description="Tc1-like transposase DDE" evidence="1">
    <location>
        <begin position="2"/>
        <end position="93"/>
    </location>
</feature>
<dbReference type="Pfam" id="PF13358">
    <property type="entry name" value="DDE_3"/>
    <property type="match status" value="1"/>
</dbReference>
<evidence type="ECO:0000313" key="3">
    <source>
        <dbReference type="Proteomes" id="UP000434957"/>
    </source>
</evidence>
<accession>A0A6A4AYA4</accession>
<comment type="caution">
    <text evidence="2">The sequence shown here is derived from an EMBL/GenBank/DDBJ whole genome shotgun (WGS) entry which is preliminary data.</text>
</comment>
<keyword evidence="3" id="KW-1185">Reference proteome</keyword>
<evidence type="ECO:0000313" key="2">
    <source>
        <dbReference type="EMBL" id="KAE9263197.1"/>
    </source>
</evidence>
<dbReference type="EMBL" id="QXFT01009126">
    <property type="protein sequence ID" value="KAE9263197.1"/>
    <property type="molecule type" value="Genomic_DNA"/>
</dbReference>
<dbReference type="Proteomes" id="UP000434957">
    <property type="component" value="Unassembled WGS sequence"/>
</dbReference>
<dbReference type="GO" id="GO:0003676">
    <property type="term" value="F:nucleic acid binding"/>
    <property type="evidence" value="ECO:0007669"/>
    <property type="project" value="InterPro"/>
</dbReference>
<sequence length="127" mass="14327">RGRIRTEQNSAFIDDIYWTANASPVFNESYGGKNIVVVLDNAPAHRETEERVKPHDDLVLLRLAPYSTMCNPTEGCFSVLKANIKEHLALNRESICDRTSMVDEDGIVLTVKRCTMRFSERAAHASM</sequence>
<reference evidence="2 3" key="1">
    <citation type="submission" date="2018-08" db="EMBL/GenBank/DDBJ databases">
        <title>Genomic investigation of the strawberry pathogen Phytophthora fragariae indicates pathogenicity is determined by transcriptional variation in three key races.</title>
        <authorList>
            <person name="Adams T.M."/>
            <person name="Armitage A.D."/>
            <person name="Sobczyk M.K."/>
            <person name="Bates H.J."/>
            <person name="Dunwell J.M."/>
            <person name="Nellist C.F."/>
            <person name="Harrison R.J."/>
        </authorList>
    </citation>
    <scope>NUCLEOTIDE SEQUENCE [LARGE SCALE GENOMIC DNA]</scope>
    <source>
        <strain evidence="2 3">SCRP333</strain>
    </source>
</reference>
<dbReference type="Gene3D" id="3.30.420.10">
    <property type="entry name" value="Ribonuclease H-like superfamily/Ribonuclease H"/>
    <property type="match status" value="1"/>
</dbReference>
<gene>
    <name evidence="2" type="ORF">PR003_g33242</name>
</gene>
<dbReference type="InterPro" id="IPR038717">
    <property type="entry name" value="Tc1-like_DDE_dom"/>
</dbReference>
<dbReference type="InterPro" id="IPR036397">
    <property type="entry name" value="RNaseH_sf"/>
</dbReference>
<organism evidence="2 3">
    <name type="scientific">Phytophthora rubi</name>
    <dbReference type="NCBI Taxonomy" id="129364"/>
    <lineage>
        <taxon>Eukaryota</taxon>
        <taxon>Sar</taxon>
        <taxon>Stramenopiles</taxon>
        <taxon>Oomycota</taxon>
        <taxon>Peronosporomycetes</taxon>
        <taxon>Peronosporales</taxon>
        <taxon>Peronosporaceae</taxon>
        <taxon>Phytophthora</taxon>
    </lineage>
</organism>
<proteinExistence type="predicted"/>
<evidence type="ECO:0000259" key="1">
    <source>
        <dbReference type="Pfam" id="PF13358"/>
    </source>
</evidence>
<feature type="non-terminal residue" evidence="2">
    <location>
        <position position="1"/>
    </location>
</feature>
<dbReference type="AlphaFoldDB" id="A0A6A4AYA4"/>